<evidence type="ECO:0000313" key="3">
    <source>
        <dbReference type="EMBL" id="KJR85604.1"/>
    </source>
</evidence>
<dbReference type="GO" id="GO:0031048">
    <property type="term" value="P:regulatory ncRNA-mediated heterochromatin formation"/>
    <property type="evidence" value="ECO:0007669"/>
    <property type="project" value="TreeGrafter"/>
</dbReference>
<dbReference type="OrthoDB" id="421951at2759"/>
<feature type="domain" description="Arb2" evidence="2">
    <location>
        <begin position="16"/>
        <end position="311"/>
    </location>
</feature>
<gene>
    <name evidence="3" type="ORF">SPSK_09122</name>
</gene>
<dbReference type="AlphaFoldDB" id="A0A0F2M946"/>
<dbReference type="GO" id="GO:0005634">
    <property type="term" value="C:nucleus"/>
    <property type="evidence" value="ECO:0007669"/>
    <property type="project" value="TreeGrafter"/>
</dbReference>
<dbReference type="InterPro" id="IPR053858">
    <property type="entry name" value="Arb2_dom"/>
</dbReference>
<dbReference type="RefSeq" id="XP_016588280.1">
    <property type="nucleotide sequence ID" value="XM_016735701.1"/>
</dbReference>
<dbReference type="GeneID" id="27670978"/>
<keyword evidence="3" id="KW-0689">Ribosomal protein</keyword>
<dbReference type="KEGG" id="ssck:SPSK_09122"/>
<dbReference type="PANTHER" id="PTHR21357">
    <property type="entry name" value="FAM172 FAMILY PROTEIN HOMOLOG CG10038"/>
    <property type="match status" value="1"/>
</dbReference>
<comment type="caution">
    <text evidence="3">The sequence shown here is derived from an EMBL/GenBank/DDBJ whole genome shotgun (WGS) entry which is preliminary data.</text>
</comment>
<dbReference type="EMBL" id="AXCR01000007">
    <property type="protein sequence ID" value="KJR85604.1"/>
    <property type="molecule type" value="Genomic_DNA"/>
</dbReference>
<evidence type="ECO:0000256" key="1">
    <source>
        <dbReference type="SAM" id="MobiDB-lite"/>
    </source>
</evidence>
<dbReference type="GO" id="GO:0005840">
    <property type="term" value="C:ribosome"/>
    <property type="evidence" value="ECO:0007669"/>
    <property type="project" value="UniProtKB-KW"/>
</dbReference>
<protein>
    <submittedName>
        <fullName evidence="3">Mitochondrial 40S ribosomal protein mrp2</fullName>
    </submittedName>
</protein>
<sequence length="472" mass="51061">MFRRLWTGLPDMPKYPVDIGKLGYFINEDDEIRSIEDPKYYFKYFIDKNTYYNDCHRFSFDTAVQRIVLNRLAGLGLRPVRLPLGASEDDPHVLVLVTEDLATADRVLLFIGETAQDLGILAHRVVGGGGGIEQGSILSMVRAVRDGGICNDKHGQPPAVIIANPGELFWWPEARRALSLPATAGMPRPSATHLAPRKFAENTIPGHEDADAHVASLFKDLLTCGAEATEPPSPMAKRKSVPRITAIGIAGGADALEGFLDHPGHWQCWGPYMDSLVVLGGLYEEHHIKTDAFRAFLRQRARAYIASEAPVDTPVAGPDGNDHAARATRYGCPVHSAGTSWLTELMFIEAQTSILSWGATVARDPAYINPQMEISYAETILTSEDTTWAGYKDEDDDGTVPTWSEPMDVDGSGHGGGDDEDKENQGMTGPAMGDALGSGSDACGVSGITVVKSDDAVNGIKDKVAEVTLNEK</sequence>
<dbReference type="PANTHER" id="PTHR21357:SF4">
    <property type="entry name" value="FAM172 FAMILY PROTEIN HOMOLOG CG10038"/>
    <property type="match status" value="1"/>
</dbReference>
<feature type="region of interest" description="Disordered" evidence="1">
    <location>
        <begin position="392"/>
        <end position="439"/>
    </location>
</feature>
<dbReference type="GO" id="GO:0035197">
    <property type="term" value="F:siRNA binding"/>
    <property type="evidence" value="ECO:0007669"/>
    <property type="project" value="TreeGrafter"/>
</dbReference>
<keyword evidence="3" id="KW-0687">Ribonucleoprotein</keyword>
<reference evidence="3 4" key="1">
    <citation type="journal article" date="2014" name="BMC Genomics">
        <title>Comparative genomics of the major fungal agents of human and animal Sporotrichosis: Sporothrix schenckii and Sporothrix brasiliensis.</title>
        <authorList>
            <person name="Teixeira M.M."/>
            <person name="de Almeida L.G."/>
            <person name="Kubitschek-Barreira P."/>
            <person name="Alves F.L."/>
            <person name="Kioshima E.S."/>
            <person name="Abadio A.K."/>
            <person name="Fernandes L."/>
            <person name="Derengowski L.S."/>
            <person name="Ferreira K.S."/>
            <person name="Souza R.C."/>
            <person name="Ruiz J.C."/>
            <person name="de Andrade N.C."/>
            <person name="Paes H.C."/>
            <person name="Nicola A.M."/>
            <person name="Albuquerque P."/>
            <person name="Gerber A.L."/>
            <person name="Martins V.P."/>
            <person name="Peconick L.D."/>
            <person name="Neto A.V."/>
            <person name="Chaucanez C.B."/>
            <person name="Silva P.A."/>
            <person name="Cunha O.L."/>
            <person name="de Oliveira F.F."/>
            <person name="dos Santos T.C."/>
            <person name="Barros A.L."/>
            <person name="Soares M.A."/>
            <person name="de Oliveira L.M."/>
            <person name="Marini M.M."/>
            <person name="Villalobos-Duno H."/>
            <person name="Cunha M.M."/>
            <person name="de Hoog S."/>
            <person name="da Silveira J.F."/>
            <person name="Henrissat B."/>
            <person name="Nino-Vega G.A."/>
            <person name="Cisalpino P.S."/>
            <person name="Mora-Montes H.M."/>
            <person name="Almeida S.R."/>
            <person name="Stajich J.E."/>
            <person name="Lopes-Bezerra L.M."/>
            <person name="Vasconcelos A.T."/>
            <person name="Felipe M.S."/>
        </authorList>
    </citation>
    <scope>NUCLEOTIDE SEQUENCE [LARGE SCALE GENOMIC DNA]</scope>
    <source>
        <strain evidence="3 4">1099-18</strain>
    </source>
</reference>
<dbReference type="Pfam" id="PF22749">
    <property type="entry name" value="Arb2"/>
    <property type="match status" value="1"/>
</dbReference>
<dbReference type="Proteomes" id="UP000033710">
    <property type="component" value="Unassembled WGS sequence"/>
</dbReference>
<evidence type="ECO:0000259" key="2">
    <source>
        <dbReference type="Pfam" id="PF22749"/>
    </source>
</evidence>
<evidence type="ECO:0000313" key="4">
    <source>
        <dbReference type="Proteomes" id="UP000033710"/>
    </source>
</evidence>
<accession>A0A0F2M946</accession>
<name>A0A0F2M946_SPOSC</name>
<reference evidence="3 4" key="2">
    <citation type="journal article" date="2015" name="Eukaryot. Cell">
        <title>Asexual propagation of a virulent clone complex in a human and feline outbreak of sporotrichosis.</title>
        <authorList>
            <person name="Teixeira Mde M."/>
            <person name="Rodrigues A.M."/>
            <person name="Tsui C.K."/>
            <person name="de Almeida L.G."/>
            <person name="Van Diepeningen A.D."/>
            <person name="van den Ende B.G."/>
            <person name="Fernandes G.F."/>
            <person name="Kano R."/>
            <person name="Hamelin R.C."/>
            <person name="Lopes-Bezerra L.M."/>
            <person name="Vasconcelos A.T."/>
            <person name="de Hoog S."/>
            <person name="de Camargo Z.P."/>
            <person name="Felipe M.S."/>
        </authorList>
    </citation>
    <scope>NUCLEOTIDE SEQUENCE [LARGE SCALE GENOMIC DNA]</scope>
    <source>
        <strain evidence="3 4">1099-18</strain>
    </source>
</reference>
<organism evidence="3 4">
    <name type="scientific">Sporothrix schenckii 1099-18</name>
    <dbReference type="NCBI Taxonomy" id="1397361"/>
    <lineage>
        <taxon>Eukaryota</taxon>
        <taxon>Fungi</taxon>
        <taxon>Dikarya</taxon>
        <taxon>Ascomycota</taxon>
        <taxon>Pezizomycotina</taxon>
        <taxon>Sordariomycetes</taxon>
        <taxon>Sordariomycetidae</taxon>
        <taxon>Ophiostomatales</taxon>
        <taxon>Ophiostomataceae</taxon>
        <taxon>Sporothrix</taxon>
    </lineage>
</organism>
<dbReference type="InterPro" id="IPR048263">
    <property type="entry name" value="Arb2"/>
</dbReference>
<proteinExistence type="predicted"/>
<dbReference type="VEuPathDB" id="FungiDB:SPSK_09122"/>